<dbReference type="GO" id="GO:0046982">
    <property type="term" value="F:protein heterodimerization activity"/>
    <property type="evidence" value="ECO:0007669"/>
    <property type="project" value="InterPro"/>
</dbReference>
<evidence type="ECO:0000256" key="1">
    <source>
        <dbReference type="ARBA" id="ARBA00004123"/>
    </source>
</evidence>
<dbReference type="PROSITE" id="PS51450">
    <property type="entry name" value="LRR"/>
    <property type="match status" value="1"/>
</dbReference>
<dbReference type="Gene3D" id="1.25.40.10">
    <property type="entry name" value="Tetratricopeptide repeat domain"/>
    <property type="match status" value="4"/>
</dbReference>
<feature type="repeat" description="PPR" evidence="8">
    <location>
        <begin position="1297"/>
        <end position="1331"/>
    </location>
</feature>
<dbReference type="SMART" id="SM00428">
    <property type="entry name" value="H3"/>
    <property type="match status" value="2"/>
</dbReference>
<dbReference type="SMART" id="SM00368">
    <property type="entry name" value="LRR_RI"/>
    <property type="match status" value="7"/>
</dbReference>
<dbReference type="GO" id="GO:0003677">
    <property type="term" value="F:DNA binding"/>
    <property type="evidence" value="ECO:0007669"/>
    <property type="project" value="UniProtKB-KW"/>
</dbReference>
<organism evidence="12">
    <name type="scientific">Cladocopium goreaui</name>
    <dbReference type="NCBI Taxonomy" id="2562237"/>
    <lineage>
        <taxon>Eukaryota</taxon>
        <taxon>Sar</taxon>
        <taxon>Alveolata</taxon>
        <taxon>Dinophyceae</taxon>
        <taxon>Suessiales</taxon>
        <taxon>Symbiodiniaceae</taxon>
        <taxon>Cladocopium</taxon>
    </lineage>
</organism>
<evidence type="ECO:0000259" key="11">
    <source>
        <dbReference type="Pfam" id="PF00125"/>
    </source>
</evidence>
<dbReference type="FunFam" id="1.10.20.10:FF:000085">
    <property type="entry name" value="Histone H3.2"/>
    <property type="match status" value="1"/>
</dbReference>
<evidence type="ECO:0000256" key="7">
    <source>
        <dbReference type="ARBA" id="ARBA00023269"/>
    </source>
</evidence>
<keyword evidence="6" id="KW-0539">Nucleus</keyword>
<dbReference type="InterPro" id="IPR000164">
    <property type="entry name" value="Histone_H3/CENP-A"/>
</dbReference>
<evidence type="ECO:0000256" key="8">
    <source>
        <dbReference type="PROSITE-ProRule" id="PRU00708"/>
    </source>
</evidence>
<evidence type="ECO:0000256" key="2">
    <source>
        <dbReference type="ARBA" id="ARBA00004286"/>
    </source>
</evidence>
<dbReference type="PANTHER" id="PTHR11426">
    <property type="entry name" value="HISTONE H3"/>
    <property type="match status" value="1"/>
</dbReference>
<feature type="domain" description="Core Histone H2A/H2B/H3" evidence="11">
    <location>
        <begin position="1767"/>
        <end position="1854"/>
    </location>
</feature>
<dbReference type="GO" id="GO:0005654">
    <property type="term" value="C:nucleoplasm"/>
    <property type="evidence" value="ECO:0007669"/>
    <property type="project" value="UniProtKB-ARBA"/>
</dbReference>
<dbReference type="Pfam" id="PF01535">
    <property type="entry name" value="PPR"/>
    <property type="match status" value="3"/>
</dbReference>
<evidence type="ECO:0000313" key="12">
    <source>
        <dbReference type="EMBL" id="CAI3984838.1"/>
    </source>
</evidence>
<evidence type="ECO:0000256" key="3">
    <source>
        <dbReference type="ARBA" id="ARBA00010343"/>
    </source>
</evidence>
<dbReference type="PROSITE" id="PS51375">
    <property type="entry name" value="PPR"/>
    <property type="match status" value="3"/>
</dbReference>
<keyword evidence="14" id="KW-1185">Reference proteome</keyword>
<protein>
    <submittedName>
        <fullName evidence="13">LOW QUALITY PROTEIN: uncharacterized protein LOC101825376</fullName>
    </submittedName>
</protein>
<name>A0A9P1C4Y2_9DINO</name>
<dbReference type="Gene3D" id="3.80.10.10">
    <property type="entry name" value="Ribonuclease Inhibitor"/>
    <property type="match status" value="3"/>
</dbReference>
<evidence type="ECO:0000256" key="9">
    <source>
        <dbReference type="SAM" id="Coils"/>
    </source>
</evidence>
<dbReference type="Gene3D" id="1.10.20.10">
    <property type="entry name" value="Histone, subunit A"/>
    <property type="match status" value="2"/>
</dbReference>
<evidence type="ECO:0000256" key="10">
    <source>
        <dbReference type="SAM" id="MobiDB-lite"/>
    </source>
</evidence>
<sequence>MMASFLRGPLRRAFHTQQVKASCRAPVPSRRRLSDVAVQDAVTTGEDLEPPWLALRVEAPSVAATKAMERVKARGSQFKAGEALEKPQKLLVASVEEVLSQALALAYAGRASSKWPVVAEHLLSLELTAEQAFLVFHCLVQMGDFEPKVLRKLLEKVVDRIECQYFSMELELNFHGLGGRLEGILRAFEMDEKNSFQSLVNHLPLKHKVQVMLLHSGRPQRGVKASSSVAPQIEEKDVKRSQRAWKTVDPVEMEEWERERYFKGRIRVLRMPNVEAKVLRTSPGKRLKAILASQLFQVLPSGDAATLAEISQLCFFPQRLLTGDLQLDFQETLAKRIASLERHALLPYVLCFAAALRSCEGPEAYRTLRKRLLPDLLWLMRARKRAEILQNQRFVLPLLQLRGREGVQYELAEHCARLMISICGARQVQMDMEMLDALSSPLEEVLADSLLSGDADELSGESILSTETLADLLSVLVTCKVQPRQELMELLHQLVLKGGTELWTIGGDVSEKSDEGPSNFGDLCVTAHALSLLHSSPQASLKVLWTAAWPRLHAESTDVASCVMLLDALLRGAEEELLMTTELRSAMDEFVVQQVDMDLSALGHLTLDMDLPSDNVGSHWRVTRKQKDEPSELGQAVADETAGLTLKNATGDSFPDWAAQRQTSPREIPRQRCLGPSGESLQVNAEAKHKMSWFAAGDRERQALLAAIERDYAPELRRISHDWVLSRGCKLQAESKNDDSDLAPPLPRYLDLSEVPMVPNVMLSAMLAAKCRDQNILATKERQQRFAEYVFANCAENSFKMKELHLGPDFAKAVALTLSFCSRYTELNLSGNALGDQDILGSAFSMSRSGDAVKQLTSKISHCGTLDSWQSGLQLLDGAEEKKLELDVVAYNAAMTACERASQWQVEPVSMGAATLIQVTLAFLQKIHLKHLRPSQITYGILLSACGKSRDWESALNFLTATREEGSDVDVKTYNVAMTACELASQWQRGLMLMKEIPWQQRSIVTYGAAIKACRAQWIVALQLLEELKFQRLELNVIVVNGAISICAESEQWQQALVLLEDMELQQLRPTVVSFSSAITAVGTSSLWPVALHLLHRARRVANVVTYNAAITACGKGRRWQIALQLLQDLPSELPSEVTFAAAVSACTEAAEWPHSLKLLELMEDANCSCQVAYNSAISACEKAGLWRMALLLLETLLASGMADVLSFNSAISACEKSMEWRWALELLKELCLQRLQASHVTASAVISACAKVAQWARALQLLPKQVDEIACNAAINACAGASQWQRALALLQLLPSSIGYSSSIDACHRSGEWQQALQLLWQAEELSLQPDATSCGLVVSSAFQAATSTSRSSSLVAVEVLAKTRSQGDMSSAKAEVIKMARTKMTAQKSAGGNKQREDLAAKAARKQEFTSLQGSSGMSVEKQLEAAQKFLRGIRSLTSYEEVRDKQALHVGVQKALDKVQCFAAAQAAAWLAQVQPDFWGDFQAESFGENVAVKTRPVEIDQTRCLDSTGAWACAEGRAADSKVLKRLRTLLLYGQWGATHRDAPVVGTMKKTHRFRPGTLALREIRKYQKSTDLLLRKLPFQRLVKEIAQEVKSDLRFQSQAVLALQEAAEAYLVGLFEDTNLCAIHAKRVTIMPKDSHFLFCLGQICVVNLVNFVQALPWLLITWSLFILRPLSQRSVLTPVVVGVSILAACGERWIPPLLDAADVAPCSERRPEASSKMARTKMTAQKSAGNKGRGELAAKAARKQAPVVGTMKKTHRFRPGTLALREIRKYQKSTDLLLRKLPFQRLVKEIAQEVKSDLRFQSQAVLALQEAAEAYLVGLFEDTNLCAIHAKRVTIMPKDVQLARRLRGERAQTMATLLLKTTTLTSVDLSANDISCKGMNFILRTMLINRSVKALDLSSKTGSNRNRFSKLNAGPLEDLLLRNSTLQRLSLSTCTLGAIGAQGLSRGLVGNQSLKFLDISQNDLGDKGACYIASVLKESALEELNLADNNICDEGLISLACSLGSLPNKMDSSSPVWSRAMEATKAATAYADSVTFLRKTVLDADEQALWPEEGSKGSAEEIKDAAKALQLAVKAAEVTLPKLKILNLTNNTATSIGVRCVADALQANNVLERLSLDHCDHRDPDNGCYSLIVSLPVNCTLRHLGLSYALLGSNGLIHLAKVVATNEVLCSLNLSGNLVDEKSASAWKITLCGNRSLKSLGMAACHIDDTAGVILAEGIGQNQGLESLSLRDNALRNTCAEAFEEALLQNGHLVQLNLELNSIHLRVLSKIKQLLDRNNKIRDKGLPDRYRTRIAELTECQKEVGRMSQVLMRNRQKKRVALWKQAAKVQKLKDEKEADRQREAQVEDRLNELLETHEQVEQVKSVLFVALVSFTLGVVTLILLGPAEPGYPPKYGQIPEKTIWFYYDKGFNPMPNRLVDLCIQSFCVNNPDWNFEFISDDNVLEYVSAEMLPMAYGTWKTTANKKDMVMANLLAIYGGVAADATILNFRSLNVLWDHMLRDAADAVIYWYRLTEPWASVDSAAAWFFMARRDTGIFRRYARDIRSHFGDVELDASRVGGHPYLAFATRSLEPILTEINSSLPLCMNDPTRTSWTECATSRKYHVQSNEDLNNTKVVLLDPNDRRHGPQLNIDVLCSDCPIPHFSEPAVKELWEQYQSRKSDPYFTMIKLSSGGGVFAEKHPDLLLLSDEDEKENIMSKWFKDAGLKLNGKNACAAQLKKLAKQHHEVHDLEDPAI</sequence>
<feature type="region of interest" description="Disordered" evidence="10">
    <location>
        <begin position="649"/>
        <end position="677"/>
    </location>
</feature>
<dbReference type="InterPro" id="IPR032675">
    <property type="entry name" value="LRR_dom_sf"/>
</dbReference>
<keyword evidence="5" id="KW-0238">DNA-binding</keyword>
<dbReference type="Pfam" id="PF13516">
    <property type="entry name" value="LRR_6"/>
    <property type="match status" value="2"/>
</dbReference>
<dbReference type="EMBL" id="CAMXCT020000924">
    <property type="protein sequence ID" value="CAL1138213.1"/>
    <property type="molecule type" value="Genomic_DNA"/>
</dbReference>
<dbReference type="GO" id="GO:0016757">
    <property type="term" value="F:glycosyltransferase activity"/>
    <property type="evidence" value="ECO:0007669"/>
    <property type="project" value="InterPro"/>
</dbReference>
<dbReference type="OrthoDB" id="448080at2759"/>
<feature type="domain" description="Core Histone H2A/H2B/H3" evidence="11">
    <location>
        <begin position="1561"/>
        <end position="1644"/>
    </location>
</feature>
<dbReference type="InterPro" id="IPR002885">
    <property type="entry name" value="PPR_rpt"/>
</dbReference>
<evidence type="ECO:0000313" key="14">
    <source>
        <dbReference type="Proteomes" id="UP001152797"/>
    </source>
</evidence>
<keyword evidence="9" id="KW-0175">Coiled coil</keyword>
<dbReference type="EMBL" id="CAMXCT030000924">
    <property type="protein sequence ID" value="CAL4772150.1"/>
    <property type="molecule type" value="Genomic_DNA"/>
</dbReference>
<dbReference type="Pfam" id="PF13812">
    <property type="entry name" value="PPR_3"/>
    <property type="match status" value="1"/>
</dbReference>
<dbReference type="SUPFAM" id="SSF47113">
    <property type="entry name" value="Histone-fold"/>
    <property type="match status" value="2"/>
</dbReference>
<comment type="caution">
    <text evidence="12">The sequence shown here is derived from an EMBL/GenBank/DDBJ whole genome shotgun (WGS) entry which is preliminary data.</text>
</comment>
<evidence type="ECO:0000313" key="13">
    <source>
        <dbReference type="EMBL" id="CAL4772150.1"/>
    </source>
</evidence>
<dbReference type="InterPro" id="IPR029044">
    <property type="entry name" value="Nucleotide-diphossugar_trans"/>
</dbReference>
<dbReference type="InterPro" id="IPR001611">
    <property type="entry name" value="Leu-rich_rpt"/>
</dbReference>
<dbReference type="SUPFAM" id="SSF52047">
    <property type="entry name" value="RNI-like"/>
    <property type="match status" value="1"/>
</dbReference>
<dbReference type="InterPro" id="IPR008441">
    <property type="entry name" value="AfumC-like_glycosyl_Trfase"/>
</dbReference>
<dbReference type="GO" id="GO:0030527">
    <property type="term" value="F:structural constituent of chromatin"/>
    <property type="evidence" value="ECO:0007669"/>
    <property type="project" value="InterPro"/>
</dbReference>
<dbReference type="GO" id="GO:0000786">
    <property type="term" value="C:nucleosome"/>
    <property type="evidence" value="ECO:0007669"/>
    <property type="project" value="UniProtKB-KW"/>
</dbReference>
<reference evidence="13 14" key="2">
    <citation type="submission" date="2024-05" db="EMBL/GenBank/DDBJ databases">
        <authorList>
            <person name="Chen Y."/>
            <person name="Shah S."/>
            <person name="Dougan E. K."/>
            <person name="Thang M."/>
            <person name="Chan C."/>
        </authorList>
    </citation>
    <scope>NUCLEOTIDE SEQUENCE [LARGE SCALE GENOMIC DNA]</scope>
</reference>
<evidence type="ECO:0000256" key="6">
    <source>
        <dbReference type="ARBA" id="ARBA00023242"/>
    </source>
</evidence>
<dbReference type="Pfam" id="PF00125">
    <property type="entry name" value="Histone"/>
    <property type="match status" value="2"/>
</dbReference>
<keyword evidence="4" id="KW-0158">Chromosome</keyword>
<feature type="coiled-coil region" evidence="9">
    <location>
        <begin position="2337"/>
        <end position="2371"/>
    </location>
</feature>
<dbReference type="PROSITE" id="PS00959">
    <property type="entry name" value="HISTONE_H3_2"/>
    <property type="match status" value="2"/>
</dbReference>
<evidence type="ECO:0000256" key="4">
    <source>
        <dbReference type="ARBA" id="ARBA00022454"/>
    </source>
</evidence>
<comment type="similarity">
    <text evidence="3">Belongs to the histone H3 family.</text>
</comment>
<gene>
    <name evidence="12" type="ORF">C1SCF055_LOCUS12343</name>
</gene>
<dbReference type="FunFam" id="1.10.20.10:FF:000001">
    <property type="entry name" value="Histone H3"/>
    <property type="match status" value="1"/>
</dbReference>
<dbReference type="Proteomes" id="UP001152797">
    <property type="component" value="Unassembled WGS sequence"/>
</dbReference>
<proteinExistence type="inferred from homology"/>
<dbReference type="InterPro" id="IPR009072">
    <property type="entry name" value="Histone-fold"/>
</dbReference>
<dbReference type="Pfam" id="PF05704">
    <property type="entry name" value="Caps_synth"/>
    <property type="match status" value="1"/>
</dbReference>
<dbReference type="CDD" id="cd22911">
    <property type="entry name" value="HFD_H3"/>
    <property type="match status" value="2"/>
</dbReference>
<accession>A0A9P1C4Y2</accession>
<dbReference type="SUPFAM" id="SSF53448">
    <property type="entry name" value="Nucleotide-diphospho-sugar transferases"/>
    <property type="match status" value="1"/>
</dbReference>
<feature type="repeat" description="PPR" evidence="8">
    <location>
        <begin position="1103"/>
        <end position="1133"/>
    </location>
</feature>
<dbReference type="InterPro" id="IPR011990">
    <property type="entry name" value="TPR-like_helical_dom_sf"/>
</dbReference>
<dbReference type="EMBL" id="CAMXCT010000924">
    <property type="protein sequence ID" value="CAI3984838.1"/>
    <property type="molecule type" value="Genomic_DNA"/>
</dbReference>
<keyword evidence="7" id="KW-0544">Nucleosome core</keyword>
<feature type="region of interest" description="Disordered" evidence="10">
    <location>
        <begin position="1717"/>
        <end position="1738"/>
    </location>
</feature>
<feature type="repeat" description="PPR" evidence="8">
    <location>
        <begin position="935"/>
        <end position="969"/>
    </location>
</feature>
<reference evidence="12" key="1">
    <citation type="submission" date="2022-10" db="EMBL/GenBank/DDBJ databases">
        <authorList>
            <person name="Chen Y."/>
            <person name="Dougan E. K."/>
            <person name="Chan C."/>
            <person name="Rhodes N."/>
            <person name="Thang M."/>
        </authorList>
    </citation>
    <scope>NUCLEOTIDE SEQUENCE</scope>
</reference>
<dbReference type="PRINTS" id="PR00622">
    <property type="entry name" value="HISTONEH3"/>
</dbReference>
<dbReference type="InterPro" id="IPR007125">
    <property type="entry name" value="H2A/H2B/H3"/>
</dbReference>
<evidence type="ECO:0000256" key="5">
    <source>
        <dbReference type="ARBA" id="ARBA00023125"/>
    </source>
</evidence>
<comment type="subcellular location">
    <subcellularLocation>
        <location evidence="2">Chromosome</location>
    </subcellularLocation>
    <subcellularLocation>
        <location evidence="1">Nucleus</location>
    </subcellularLocation>
</comment>